<name>A0A5B0LU10_PUCGR</name>
<gene>
    <name evidence="1" type="ORF">PGT21_001387</name>
</gene>
<comment type="caution">
    <text evidence="1">The sequence shown here is derived from an EMBL/GenBank/DDBJ whole genome shotgun (WGS) entry which is preliminary data.</text>
</comment>
<evidence type="ECO:0000313" key="2">
    <source>
        <dbReference type="Proteomes" id="UP000324748"/>
    </source>
</evidence>
<evidence type="ECO:0000313" key="1">
    <source>
        <dbReference type="EMBL" id="KAA1067084.1"/>
    </source>
</evidence>
<reference evidence="1 2" key="1">
    <citation type="submission" date="2019-05" db="EMBL/GenBank/DDBJ databases">
        <title>Emergence of the Ug99 lineage of the wheat stem rust pathogen through somatic hybridization.</title>
        <authorList>
            <person name="Li F."/>
            <person name="Upadhyaya N.M."/>
            <person name="Sperschneider J."/>
            <person name="Matny O."/>
            <person name="Nguyen-Phuc H."/>
            <person name="Mago R."/>
            <person name="Raley C."/>
            <person name="Miller M.E."/>
            <person name="Silverstein K.A.T."/>
            <person name="Henningsen E."/>
            <person name="Hirsch C.D."/>
            <person name="Visser B."/>
            <person name="Pretorius Z.A."/>
            <person name="Steffenson B.J."/>
            <person name="Schwessinger B."/>
            <person name="Dodds P.N."/>
            <person name="Figueroa M."/>
        </authorList>
    </citation>
    <scope>NUCLEOTIDE SEQUENCE [LARGE SCALE GENOMIC DNA]</scope>
    <source>
        <strain evidence="1">21-0</strain>
    </source>
</reference>
<dbReference type="EMBL" id="VSWC01000185">
    <property type="protein sequence ID" value="KAA1067084.1"/>
    <property type="molecule type" value="Genomic_DNA"/>
</dbReference>
<sequence>MYQSFFLCECELLEPRAFNESSCPLAGISILKASAEVLNYKMNAFLSFCEMYFAFFDMIEMKKLSELNWKPSVSSTPGHQLPVNLSHFPFQESSLPIDFIWVEEPEEPVQSQRRVGNFCEGGKEIPAEKLLHEIDTA</sequence>
<proteinExistence type="predicted"/>
<organism evidence="1 2">
    <name type="scientific">Puccinia graminis f. sp. tritici</name>
    <dbReference type="NCBI Taxonomy" id="56615"/>
    <lineage>
        <taxon>Eukaryota</taxon>
        <taxon>Fungi</taxon>
        <taxon>Dikarya</taxon>
        <taxon>Basidiomycota</taxon>
        <taxon>Pucciniomycotina</taxon>
        <taxon>Pucciniomycetes</taxon>
        <taxon>Pucciniales</taxon>
        <taxon>Pucciniaceae</taxon>
        <taxon>Puccinia</taxon>
    </lineage>
</organism>
<dbReference type="Proteomes" id="UP000324748">
    <property type="component" value="Unassembled WGS sequence"/>
</dbReference>
<dbReference type="AlphaFoldDB" id="A0A5B0LU10"/>
<protein>
    <submittedName>
        <fullName evidence="1">Uncharacterized protein</fullName>
    </submittedName>
</protein>
<keyword evidence="2" id="KW-1185">Reference proteome</keyword>
<accession>A0A5B0LU10</accession>